<reference evidence="2 3" key="1">
    <citation type="submission" date="2014-04" db="EMBL/GenBank/DDBJ databases">
        <authorList>
            <consortium name="DOE Joint Genome Institute"/>
            <person name="Kuo A."/>
            <person name="Ruytinx J."/>
            <person name="Rineau F."/>
            <person name="Colpaert J."/>
            <person name="Kohler A."/>
            <person name="Nagy L.G."/>
            <person name="Floudas D."/>
            <person name="Copeland A."/>
            <person name="Barry K.W."/>
            <person name="Cichocki N."/>
            <person name="Veneault-Fourrey C."/>
            <person name="LaButti K."/>
            <person name="Lindquist E.A."/>
            <person name="Lipzen A."/>
            <person name="Lundell T."/>
            <person name="Morin E."/>
            <person name="Murat C."/>
            <person name="Sun H."/>
            <person name="Tunlid A."/>
            <person name="Henrissat B."/>
            <person name="Grigoriev I.V."/>
            <person name="Hibbett D.S."/>
            <person name="Martin F."/>
            <person name="Nordberg H.P."/>
            <person name="Cantor M.N."/>
            <person name="Hua S.X."/>
        </authorList>
    </citation>
    <scope>NUCLEOTIDE SEQUENCE [LARGE SCALE GENOMIC DNA]</scope>
    <source>
        <strain evidence="2 3">UH-Slu-Lm8-n1</strain>
    </source>
</reference>
<gene>
    <name evidence="2" type="ORF">CY34DRAFT_18614</name>
</gene>
<keyword evidence="3" id="KW-1185">Reference proteome</keyword>
<evidence type="ECO:0000313" key="2">
    <source>
        <dbReference type="EMBL" id="KIK33078.1"/>
    </source>
</evidence>
<accession>A0A0D0AM83</accession>
<reference evidence="3" key="2">
    <citation type="submission" date="2015-01" db="EMBL/GenBank/DDBJ databases">
        <title>Evolutionary Origins and Diversification of the Mycorrhizal Mutualists.</title>
        <authorList>
            <consortium name="DOE Joint Genome Institute"/>
            <consortium name="Mycorrhizal Genomics Consortium"/>
            <person name="Kohler A."/>
            <person name="Kuo A."/>
            <person name="Nagy L.G."/>
            <person name="Floudas D."/>
            <person name="Copeland A."/>
            <person name="Barry K.W."/>
            <person name="Cichocki N."/>
            <person name="Veneault-Fourrey C."/>
            <person name="LaButti K."/>
            <person name="Lindquist E.A."/>
            <person name="Lipzen A."/>
            <person name="Lundell T."/>
            <person name="Morin E."/>
            <person name="Murat C."/>
            <person name="Riley R."/>
            <person name="Ohm R."/>
            <person name="Sun H."/>
            <person name="Tunlid A."/>
            <person name="Henrissat B."/>
            <person name="Grigoriev I.V."/>
            <person name="Hibbett D.S."/>
            <person name="Martin F."/>
        </authorList>
    </citation>
    <scope>NUCLEOTIDE SEQUENCE [LARGE SCALE GENOMIC DNA]</scope>
    <source>
        <strain evidence="3">UH-Slu-Lm8-n1</strain>
    </source>
</reference>
<proteinExistence type="predicted"/>
<dbReference type="HOGENOM" id="CLU_1225486_0_0_1"/>
<evidence type="ECO:0000256" key="1">
    <source>
        <dbReference type="SAM" id="SignalP"/>
    </source>
</evidence>
<dbReference type="EMBL" id="KN836033">
    <property type="protein sequence ID" value="KIK33078.1"/>
    <property type="molecule type" value="Genomic_DNA"/>
</dbReference>
<keyword evidence="1" id="KW-0732">Signal</keyword>
<feature type="chain" id="PRO_5002207251" evidence="1">
    <location>
        <begin position="27"/>
        <end position="226"/>
    </location>
</feature>
<sequence>MAGSLGAQSRWLGAIQALSIWITVRANEFVKVRPERAGEQHVPVANYIFRGVRSAAGHEVHHAAEQVDNYWSLVLRLARLTRHARLAERVHIAYHRFPPDAVPQPPPVDLDIRDAHQGSVIKMDSDYSVHNCEVAELFSVSLWTSGTWIGTAGWNYSFSSFSGWLVSGARSGARSGWTKCSLIHLANSLEVSGLPVSAGGVFVWARRGADPILARSGTAGTGPVTP</sequence>
<dbReference type="InParanoid" id="A0A0D0AM83"/>
<name>A0A0D0AM83_9AGAM</name>
<feature type="signal peptide" evidence="1">
    <location>
        <begin position="1"/>
        <end position="26"/>
    </location>
</feature>
<dbReference type="AlphaFoldDB" id="A0A0D0AM83"/>
<evidence type="ECO:0000313" key="3">
    <source>
        <dbReference type="Proteomes" id="UP000054485"/>
    </source>
</evidence>
<dbReference type="Proteomes" id="UP000054485">
    <property type="component" value="Unassembled WGS sequence"/>
</dbReference>
<protein>
    <submittedName>
        <fullName evidence="2">Unplaced genomic scaffold CY34scaffold_902, whole genome shotgun sequence</fullName>
    </submittedName>
</protein>
<organism evidence="2 3">
    <name type="scientific">Suillus luteus UH-Slu-Lm8-n1</name>
    <dbReference type="NCBI Taxonomy" id="930992"/>
    <lineage>
        <taxon>Eukaryota</taxon>
        <taxon>Fungi</taxon>
        <taxon>Dikarya</taxon>
        <taxon>Basidiomycota</taxon>
        <taxon>Agaricomycotina</taxon>
        <taxon>Agaricomycetes</taxon>
        <taxon>Agaricomycetidae</taxon>
        <taxon>Boletales</taxon>
        <taxon>Suillineae</taxon>
        <taxon>Suillaceae</taxon>
        <taxon>Suillus</taxon>
    </lineage>
</organism>